<dbReference type="AlphaFoldDB" id="A0A928A0T7"/>
<reference evidence="1" key="1">
    <citation type="submission" date="2019-04" db="EMBL/GenBank/DDBJ databases">
        <title>Evolution of Biomass-Degrading Anaerobic Consortia Revealed by Metagenomics.</title>
        <authorList>
            <person name="Peng X."/>
        </authorList>
    </citation>
    <scope>NUCLEOTIDE SEQUENCE</scope>
    <source>
        <strain evidence="1">SIG240</strain>
    </source>
</reference>
<protein>
    <submittedName>
        <fullName evidence="1">Uncharacterized protein</fullName>
    </submittedName>
</protein>
<evidence type="ECO:0000313" key="2">
    <source>
        <dbReference type="Proteomes" id="UP000761380"/>
    </source>
</evidence>
<comment type="caution">
    <text evidence="1">The sequence shown here is derived from an EMBL/GenBank/DDBJ whole genome shotgun (WGS) entry which is preliminary data.</text>
</comment>
<proteinExistence type="predicted"/>
<evidence type="ECO:0000313" key="1">
    <source>
        <dbReference type="EMBL" id="MBE6092107.1"/>
    </source>
</evidence>
<gene>
    <name evidence="1" type="ORF">E7201_02845</name>
</gene>
<dbReference type="Proteomes" id="UP000761380">
    <property type="component" value="Unassembled WGS sequence"/>
</dbReference>
<sequence length="67" mass="7582">MGFWDAVGNIAGALIEAGQREQDRLRGEVRESARLSDRELESRLSSRNVSNRDKAVAKFILEKRHGK</sequence>
<name>A0A928A0T7_SELRU</name>
<accession>A0A928A0T7</accession>
<organism evidence="1 2">
    <name type="scientific">Selenomonas ruminantium</name>
    <dbReference type="NCBI Taxonomy" id="971"/>
    <lineage>
        <taxon>Bacteria</taxon>
        <taxon>Bacillati</taxon>
        <taxon>Bacillota</taxon>
        <taxon>Negativicutes</taxon>
        <taxon>Selenomonadales</taxon>
        <taxon>Selenomonadaceae</taxon>
        <taxon>Selenomonas</taxon>
    </lineage>
</organism>
<dbReference type="EMBL" id="SVBY01000012">
    <property type="protein sequence ID" value="MBE6092107.1"/>
    <property type="molecule type" value="Genomic_DNA"/>
</dbReference>